<comment type="caution">
    <text evidence="3">The sequence shown here is derived from an EMBL/GenBank/DDBJ whole genome shotgun (WGS) entry which is preliminary data.</text>
</comment>
<dbReference type="InterPro" id="IPR001680">
    <property type="entry name" value="WD40_rpt"/>
</dbReference>
<dbReference type="PANTHER" id="PTHR44791">
    <property type="entry name" value="TELOMERASE PROTEIN COMPONENT 1 TEP1"/>
    <property type="match status" value="1"/>
</dbReference>
<evidence type="ECO:0000256" key="1">
    <source>
        <dbReference type="PROSITE-ProRule" id="PRU00221"/>
    </source>
</evidence>
<name>A0A849VBA8_9GAMM</name>
<accession>A0A849VBA8</accession>
<dbReference type="InterPro" id="IPR015943">
    <property type="entry name" value="WD40/YVTN_repeat-like_dom_sf"/>
</dbReference>
<feature type="repeat" description="WD" evidence="1">
    <location>
        <begin position="159"/>
        <end position="199"/>
    </location>
</feature>
<keyword evidence="1" id="KW-0853">WD repeat</keyword>
<keyword evidence="2" id="KW-0732">Signal</keyword>
<evidence type="ECO:0000313" key="3">
    <source>
        <dbReference type="EMBL" id="NOU50060.1"/>
    </source>
</evidence>
<dbReference type="RefSeq" id="WP_171625141.1">
    <property type="nucleotide sequence ID" value="NZ_JABBPG010000002.1"/>
</dbReference>
<keyword evidence="4" id="KW-1185">Reference proteome</keyword>
<dbReference type="InterPro" id="IPR052652">
    <property type="entry name" value="Telomerase_Complex_Comp"/>
</dbReference>
<sequence>MMRLGLLGLLFYMLLACSEPAVLKSTNQYQFSDALVLDGQLSGSGDQVMLLIEGPNLVIWRVYDNQTVISLNEAQLPKNVRVTHLNERANLLLVAGDNVVQFWHSLTGALIGSLQAKGVDELARVSALSTSDDGDEVAIGFTDGSVSLFKRKSKEMKQFMPHSSNIIAMHFVKGNRMVTGAHDGLVKAWDKQTGDNYYQRKYNTRLSSLTISADHQQLFVADALKTQEVLSVSNGETLSELNYITRFKWFRHALFIPRSTYLVTSTPKAELSIWDTSSGKERLSWQIEVHSMGTTLLDMVIINDQLITLSSEGVIETWPLMSALTDL</sequence>
<dbReference type="GO" id="GO:0000722">
    <property type="term" value="P:telomere maintenance via recombination"/>
    <property type="evidence" value="ECO:0007669"/>
    <property type="project" value="TreeGrafter"/>
</dbReference>
<dbReference type="Gene3D" id="2.130.10.10">
    <property type="entry name" value="YVTN repeat-like/Quinoprotein amine dehydrogenase"/>
    <property type="match status" value="2"/>
</dbReference>
<evidence type="ECO:0000256" key="2">
    <source>
        <dbReference type="SAM" id="SignalP"/>
    </source>
</evidence>
<dbReference type="PROSITE" id="PS51257">
    <property type="entry name" value="PROKAR_LIPOPROTEIN"/>
    <property type="match status" value="1"/>
</dbReference>
<dbReference type="SMART" id="SM00320">
    <property type="entry name" value="WD40"/>
    <property type="match status" value="4"/>
</dbReference>
<dbReference type="PANTHER" id="PTHR44791:SF1">
    <property type="entry name" value="TELOMERASE PROTEIN COMPONENT 1"/>
    <property type="match status" value="1"/>
</dbReference>
<organism evidence="3 4">
    <name type="scientific">Pseudoalteromonas caenipelagi</name>
    <dbReference type="NCBI Taxonomy" id="2726988"/>
    <lineage>
        <taxon>Bacteria</taxon>
        <taxon>Pseudomonadati</taxon>
        <taxon>Pseudomonadota</taxon>
        <taxon>Gammaproteobacteria</taxon>
        <taxon>Alteromonadales</taxon>
        <taxon>Pseudoalteromonadaceae</taxon>
        <taxon>Pseudoalteromonas</taxon>
    </lineage>
</organism>
<protein>
    <submittedName>
        <fullName evidence="3">WD40 repeat domain-containing protein</fullName>
    </submittedName>
</protein>
<dbReference type="AlphaFoldDB" id="A0A849VBA8"/>
<feature type="signal peptide" evidence="2">
    <location>
        <begin position="1"/>
        <end position="21"/>
    </location>
</feature>
<dbReference type="GO" id="GO:0003720">
    <property type="term" value="F:telomerase activity"/>
    <property type="evidence" value="ECO:0007669"/>
    <property type="project" value="TreeGrafter"/>
</dbReference>
<dbReference type="GO" id="GO:0070034">
    <property type="term" value="F:telomerase RNA binding"/>
    <property type="evidence" value="ECO:0007669"/>
    <property type="project" value="TreeGrafter"/>
</dbReference>
<dbReference type="Proteomes" id="UP000586305">
    <property type="component" value="Unassembled WGS sequence"/>
</dbReference>
<dbReference type="InterPro" id="IPR036322">
    <property type="entry name" value="WD40_repeat_dom_sf"/>
</dbReference>
<dbReference type="PROSITE" id="PS50082">
    <property type="entry name" value="WD_REPEATS_2"/>
    <property type="match status" value="1"/>
</dbReference>
<reference evidence="3 4" key="1">
    <citation type="submission" date="2020-04" db="EMBL/GenBank/DDBJ databases">
        <title>Pseudoalteromonas caenipelagi sp. nov., isolated from a tidal flat.</title>
        <authorList>
            <person name="Park S."/>
            <person name="Yoon J.-H."/>
        </authorList>
    </citation>
    <scope>NUCLEOTIDE SEQUENCE [LARGE SCALE GENOMIC DNA]</scope>
    <source>
        <strain evidence="3 4">JBTF-M23</strain>
    </source>
</reference>
<gene>
    <name evidence="3" type="ORF">HG263_05845</name>
</gene>
<evidence type="ECO:0000313" key="4">
    <source>
        <dbReference type="Proteomes" id="UP000586305"/>
    </source>
</evidence>
<proteinExistence type="predicted"/>
<dbReference type="EMBL" id="JABBPG010000002">
    <property type="protein sequence ID" value="NOU50060.1"/>
    <property type="molecule type" value="Genomic_DNA"/>
</dbReference>
<dbReference type="SUPFAM" id="SSF50978">
    <property type="entry name" value="WD40 repeat-like"/>
    <property type="match status" value="1"/>
</dbReference>
<dbReference type="Pfam" id="PF00400">
    <property type="entry name" value="WD40"/>
    <property type="match status" value="1"/>
</dbReference>
<feature type="chain" id="PRO_5032534292" evidence="2">
    <location>
        <begin position="22"/>
        <end position="327"/>
    </location>
</feature>